<dbReference type="WBParaSite" id="EN70_3791">
    <property type="protein sequence ID" value="EN70_3791"/>
    <property type="gene ID" value="EN70_3791"/>
</dbReference>
<accession>A0A1I7VL70</accession>
<sequence length="511" mass="58075">MDGADRSIRRGQSRKSMRSGVNHRHTGRQSGRNWHDEMAKHVDAVMSRAKERRITLTNTSRRVPQRLTQPISPHKRLKERAGLWMFAKQSEVITKPNMITSSIRRRIQEDVRAVMAEDSLDRRQMWNRARQGAESSINRNVVFRGPSSADNVFGIPSCFGFGKRTNLKSPVKKTIVLTMEEDSTLSSCDLSTTKIDSRNKKNGKDLCLFPADPLLLEYAERILSVLPQLFLRNNDQTSYSIAAVGIVACSLRRHGIYPKGSNFQQKEQLESSQRENDMHEKFWRSFFENMSPLNSFSVGSTLLTDNSSSSAKLLGFEDIPASSEHLLSNSNDANTILDIYQSPKTSSSNSISDRSFSDYFPKVGRNDIGPLANLSVNSNDLMKLAIDKDFPINITCNLPPRQPEFDLSEGHPITVNAWFERDSANISDTNKAVYYNAKNGKTWQSCRPVEYNFIEPDINETMNKGQWMENSSVRTKIRSEMQDFHFKSNRGAYNAFDSICDSQTSHFSFDF</sequence>
<evidence type="ECO:0000313" key="2">
    <source>
        <dbReference type="Proteomes" id="UP000095285"/>
    </source>
</evidence>
<dbReference type="Proteomes" id="UP000095285">
    <property type="component" value="Unassembled WGS sequence"/>
</dbReference>
<feature type="region of interest" description="Disordered" evidence="1">
    <location>
        <begin position="1"/>
        <end position="36"/>
    </location>
</feature>
<proteinExistence type="predicted"/>
<reference evidence="3" key="2">
    <citation type="submission" date="2016-11" db="UniProtKB">
        <authorList>
            <consortium name="WormBaseParasite"/>
        </authorList>
    </citation>
    <scope>IDENTIFICATION</scope>
</reference>
<protein>
    <submittedName>
        <fullName evidence="3">C2H2-type domain-containing protein</fullName>
    </submittedName>
</protein>
<organism evidence="2 3">
    <name type="scientific">Loa loa</name>
    <name type="common">Eye worm</name>
    <name type="synonym">Filaria loa</name>
    <dbReference type="NCBI Taxonomy" id="7209"/>
    <lineage>
        <taxon>Eukaryota</taxon>
        <taxon>Metazoa</taxon>
        <taxon>Ecdysozoa</taxon>
        <taxon>Nematoda</taxon>
        <taxon>Chromadorea</taxon>
        <taxon>Rhabditida</taxon>
        <taxon>Spirurina</taxon>
        <taxon>Spiruromorpha</taxon>
        <taxon>Filarioidea</taxon>
        <taxon>Onchocercidae</taxon>
        <taxon>Loa</taxon>
    </lineage>
</organism>
<evidence type="ECO:0000256" key="1">
    <source>
        <dbReference type="SAM" id="MobiDB-lite"/>
    </source>
</evidence>
<reference evidence="2" key="1">
    <citation type="submission" date="2012-04" db="EMBL/GenBank/DDBJ databases">
        <title>The Genome Sequence of Loa loa.</title>
        <authorList>
            <consortium name="The Broad Institute Genome Sequencing Platform"/>
            <consortium name="Broad Institute Genome Sequencing Center for Infectious Disease"/>
            <person name="Nutman T.B."/>
            <person name="Fink D.L."/>
            <person name="Russ C."/>
            <person name="Young S."/>
            <person name="Zeng Q."/>
            <person name="Gargeya S."/>
            <person name="Alvarado L."/>
            <person name="Berlin A."/>
            <person name="Chapman S.B."/>
            <person name="Chen Z."/>
            <person name="Freedman E."/>
            <person name="Gellesch M."/>
            <person name="Goldberg J."/>
            <person name="Griggs A."/>
            <person name="Gujja S."/>
            <person name="Heilman E.R."/>
            <person name="Heiman D."/>
            <person name="Howarth C."/>
            <person name="Mehta T."/>
            <person name="Neiman D."/>
            <person name="Pearson M."/>
            <person name="Roberts A."/>
            <person name="Saif S."/>
            <person name="Shea T."/>
            <person name="Shenoy N."/>
            <person name="Sisk P."/>
            <person name="Stolte C."/>
            <person name="Sykes S."/>
            <person name="White J."/>
            <person name="Yandava C."/>
            <person name="Haas B."/>
            <person name="Henn M.R."/>
            <person name="Nusbaum C."/>
            <person name="Birren B."/>
        </authorList>
    </citation>
    <scope>NUCLEOTIDE SEQUENCE [LARGE SCALE GENOMIC DNA]</scope>
</reference>
<keyword evidence="2" id="KW-1185">Reference proteome</keyword>
<dbReference type="AlphaFoldDB" id="A0A1I7VL70"/>
<name>A0A1I7VL70_LOALO</name>
<feature type="compositionally biased region" description="Basic residues" evidence="1">
    <location>
        <begin position="9"/>
        <end position="27"/>
    </location>
</feature>
<evidence type="ECO:0000313" key="3">
    <source>
        <dbReference type="WBParaSite" id="EN70_3791"/>
    </source>
</evidence>